<dbReference type="SUPFAM" id="SSF52172">
    <property type="entry name" value="CheY-like"/>
    <property type="match status" value="1"/>
</dbReference>
<accession>A0A485M5K5</accession>
<dbReference type="GO" id="GO:0000155">
    <property type="term" value="F:phosphorelay sensor kinase activity"/>
    <property type="evidence" value="ECO:0007669"/>
    <property type="project" value="InterPro"/>
</dbReference>
<dbReference type="InterPro" id="IPR036890">
    <property type="entry name" value="HATPase_C_sf"/>
</dbReference>
<dbReference type="CDD" id="cd00130">
    <property type="entry name" value="PAS"/>
    <property type="match status" value="1"/>
</dbReference>
<feature type="transmembrane region" description="Helical" evidence="7">
    <location>
        <begin position="223"/>
        <end position="244"/>
    </location>
</feature>
<keyword evidence="5" id="KW-0067">ATP-binding</keyword>
<dbReference type="SMART" id="SM00387">
    <property type="entry name" value="HATPase_c"/>
    <property type="match status" value="1"/>
</dbReference>
<dbReference type="InterPro" id="IPR000700">
    <property type="entry name" value="PAS-assoc_C"/>
</dbReference>
<dbReference type="Gene3D" id="3.30.450.40">
    <property type="match status" value="1"/>
</dbReference>
<keyword evidence="6" id="KW-0902">Two-component regulatory system</keyword>
<dbReference type="Pfam" id="PF00512">
    <property type="entry name" value="HisKA"/>
    <property type="match status" value="1"/>
</dbReference>
<dbReference type="Gene3D" id="3.40.50.2300">
    <property type="match status" value="1"/>
</dbReference>
<evidence type="ECO:0000256" key="7">
    <source>
        <dbReference type="SAM" id="Phobius"/>
    </source>
</evidence>
<dbReference type="InterPro" id="IPR003661">
    <property type="entry name" value="HisK_dim/P_dom"/>
</dbReference>
<dbReference type="Gene3D" id="1.10.287.130">
    <property type="match status" value="1"/>
</dbReference>
<feature type="domain" description="Response regulatory" evidence="9">
    <location>
        <begin position="846"/>
        <end position="961"/>
    </location>
</feature>
<dbReference type="SUPFAM" id="SSF55781">
    <property type="entry name" value="GAF domain-like"/>
    <property type="match status" value="1"/>
</dbReference>
<dbReference type="EMBL" id="CAADRM010000142">
    <property type="protein sequence ID" value="VFU17956.1"/>
    <property type="molecule type" value="Genomic_DNA"/>
</dbReference>
<dbReference type="PROSITE" id="PS50112">
    <property type="entry name" value="PAS"/>
    <property type="match status" value="1"/>
</dbReference>
<dbReference type="Gene3D" id="3.30.565.10">
    <property type="entry name" value="Histidine kinase-like ATPase, C-terminal domain"/>
    <property type="match status" value="1"/>
</dbReference>
<evidence type="ECO:0000313" key="12">
    <source>
        <dbReference type="EMBL" id="VFU17956.1"/>
    </source>
</evidence>
<feature type="domain" description="Histidine kinase" evidence="8">
    <location>
        <begin position="599"/>
        <end position="826"/>
    </location>
</feature>
<dbReference type="NCBIfam" id="TIGR00229">
    <property type="entry name" value="sensory_box"/>
    <property type="match status" value="1"/>
</dbReference>
<dbReference type="PROSITE" id="PS50113">
    <property type="entry name" value="PAC"/>
    <property type="match status" value="1"/>
</dbReference>
<dbReference type="CDD" id="cd00075">
    <property type="entry name" value="HATPase"/>
    <property type="match status" value="1"/>
</dbReference>
<keyword evidence="4" id="KW-0418">Kinase</keyword>
<dbReference type="InterPro" id="IPR029016">
    <property type="entry name" value="GAF-like_dom_sf"/>
</dbReference>
<protein>
    <submittedName>
        <fullName evidence="12">Blue-light-activated protein</fullName>
    </submittedName>
</protein>
<proteinExistence type="predicted"/>
<dbReference type="GO" id="GO:0005524">
    <property type="term" value="F:ATP binding"/>
    <property type="evidence" value="ECO:0007669"/>
    <property type="project" value="UniProtKB-KW"/>
</dbReference>
<dbReference type="PANTHER" id="PTHR43065:SF46">
    <property type="entry name" value="C4-DICARBOXYLATE TRANSPORT SENSOR PROTEIN DCTB"/>
    <property type="match status" value="1"/>
</dbReference>
<dbReference type="AlphaFoldDB" id="A0A485M5K5"/>
<dbReference type="PROSITE" id="PS50109">
    <property type="entry name" value="HIS_KIN"/>
    <property type="match status" value="1"/>
</dbReference>
<dbReference type="PRINTS" id="PR00344">
    <property type="entry name" value="BCTRLSENSOR"/>
</dbReference>
<evidence type="ECO:0000256" key="3">
    <source>
        <dbReference type="ARBA" id="ARBA00022741"/>
    </source>
</evidence>
<dbReference type="Pfam" id="PF00989">
    <property type="entry name" value="PAS"/>
    <property type="match status" value="1"/>
</dbReference>
<dbReference type="SMART" id="SM00448">
    <property type="entry name" value="REC"/>
    <property type="match status" value="1"/>
</dbReference>
<dbReference type="Pfam" id="PF01590">
    <property type="entry name" value="GAF"/>
    <property type="match status" value="1"/>
</dbReference>
<feature type="domain" description="PAC" evidence="11">
    <location>
        <begin position="523"/>
        <end position="579"/>
    </location>
</feature>
<dbReference type="InterPro" id="IPR003594">
    <property type="entry name" value="HATPase_dom"/>
</dbReference>
<feature type="domain" description="PAS" evidence="10">
    <location>
        <begin position="450"/>
        <end position="503"/>
    </location>
</feature>
<organism evidence="12">
    <name type="scientific">anaerobic digester metagenome</name>
    <dbReference type="NCBI Taxonomy" id="1263854"/>
    <lineage>
        <taxon>unclassified sequences</taxon>
        <taxon>metagenomes</taxon>
        <taxon>ecological metagenomes</taxon>
    </lineage>
</organism>
<evidence type="ECO:0000259" key="11">
    <source>
        <dbReference type="PROSITE" id="PS50113"/>
    </source>
</evidence>
<dbReference type="InterPro" id="IPR005467">
    <property type="entry name" value="His_kinase_dom"/>
</dbReference>
<dbReference type="CDD" id="cd00082">
    <property type="entry name" value="HisKA"/>
    <property type="match status" value="1"/>
</dbReference>
<evidence type="ECO:0000256" key="2">
    <source>
        <dbReference type="ARBA" id="ARBA00022679"/>
    </source>
</evidence>
<dbReference type="SUPFAM" id="SSF55874">
    <property type="entry name" value="ATPase domain of HSP90 chaperone/DNA topoisomerase II/histidine kinase"/>
    <property type="match status" value="1"/>
</dbReference>
<keyword evidence="2" id="KW-0808">Transferase</keyword>
<name>A0A485M5K5_9ZZZZ</name>
<dbReference type="InterPro" id="IPR003018">
    <property type="entry name" value="GAF"/>
</dbReference>
<dbReference type="PANTHER" id="PTHR43065">
    <property type="entry name" value="SENSOR HISTIDINE KINASE"/>
    <property type="match status" value="1"/>
</dbReference>
<keyword evidence="3" id="KW-0547">Nucleotide-binding</keyword>
<keyword evidence="1" id="KW-0597">Phosphoprotein</keyword>
<evidence type="ECO:0000259" key="10">
    <source>
        <dbReference type="PROSITE" id="PS50112"/>
    </source>
</evidence>
<keyword evidence="7" id="KW-0472">Membrane</keyword>
<dbReference type="PROSITE" id="PS50110">
    <property type="entry name" value="RESPONSE_REGULATORY"/>
    <property type="match status" value="1"/>
</dbReference>
<evidence type="ECO:0000256" key="4">
    <source>
        <dbReference type="ARBA" id="ARBA00022777"/>
    </source>
</evidence>
<dbReference type="SMART" id="SM00388">
    <property type="entry name" value="HisKA"/>
    <property type="match status" value="1"/>
</dbReference>
<dbReference type="GO" id="GO:0006355">
    <property type="term" value="P:regulation of DNA-templated transcription"/>
    <property type="evidence" value="ECO:0007669"/>
    <property type="project" value="InterPro"/>
</dbReference>
<sequence length="965" mass="109240">MEDKQGTELLYNISILKTYTEYLQKYYPDVNVDEVLKSAGITRLQLEDSGCWYSQEVSDRFHDAIDKFTNNPAISRDAGRYVASSRAYGTIRDYIRGFIGPATAYKLLSKIHAKVSRGASIEVNKFYRGKVEVVVTPVKGVVEKPYQCENRIGQFEAIAAGFTGHYAQIEHPECLHRGDKHCRYHITWKEPRFLTIRRYRNYILIFSVLAVTLAFPSLSQDSWINLILSLVALTCGVTFASWFLEKDDYRRQLEDQSRSAELLISESNARYQDACLVQEVGQVISKYLDIDTLLETIMHTLNKHLNFDRGVVMLANKDRTRLVFRAGYGITDEQQDFLRQNSLHLDKPHSKGPLVRAFKDKEPYFIEDVSMIFDDLSQRSQTILKFSQSTSFICVPIVFEEESLGVLAVDKVNLSKTPLRQNDLNLLKGIAPQIAISIMNARSYERLQASEEKYRDLVESANSIIMRLDTQGRISFVNTYAKELYGYEEHEMIGREVLGFLMPPIDAKGNDFSLVFADFLENPDDYRQLINMNILKNGESVWISWSNKAIFDKDGNLSEILCVGSDITQRKMAEEEKARLEMQLQRSQKMEAIGMLAGGVAHDLNNILSGVVSYPEILLMEVPEGSSMRKSLEVIKRSGEKAAAIVQDLLTLARRGLNISNVVNLNSVIREFIKSPECNRILEYHKNVRCELNLDPDLMNILGSEVHLSKTLMNLISNAAEAMTSGGVVTVATENRYVDSLIHGYDLIEEGEYAVMIVSDTGIGIPPENLKRIFEPFYSKKVMGRSGTGLGMAVIWSTVKDHHGYIDARSTVGEGTCFELYFPITRRELKDDDVAGPLDALRGTEKILVIDDVDDQREIARKLLEKLGYTVDVAASGEDALKYLSESRADLILLDMIMDPGIDGLETYRRILKIRPGQKAIIVSGFSESDRVKETLDLGAGTYVKKPYRLHDMARAIRSELDRKR</sequence>
<dbReference type="SUPFAM" id="SSF55785">
    <property type="entry name" value="PYP-like sensor domain (PAS domain)"/>
    <property type="match status" value="1"/>
</dbReference>
<dbReference type="CDD" id="cd00156">
    <property type="entry name" value="REC"/>
    <property type="match status" value="1"/>
</dbReference>
<dbReference type="SMART" id="SM00091">
    <property type="entry name" value="PAS"/>
    <property type="match status" value="1"/>
</dbReference>
<evidence type="ECO:0000259" key="9">
    <source>
        <dbReference type="PROSITE" id="PS50110"/>
    </source>
</evidence>
<dbReference type="InterPro" id="IPR013767">
    <property type="entry name" value="PAS_fold"/>
</dbReference>
<dbReference type="InterPro" id="IPR001610">
    <property type="entry name" value="PAC"/>
</dbReference>
<evidence type="ECO:0000256" key="5">
    <source>
        <dbReference type="ARBA" id="ARBA00022840"/>
    </source>
</evidence>
<dbReference type="InterPro" id="IPR035965">
    <property type="entry name" value="PAS-like_dom_sf"/>
</dbReference>
<dbReference type="InterPro" id="IPR000014">
    <property type="entry name" value="PAS"/>
</dbReference>
<dbReference type="InterPro" id="IPR011006">
    <property type="entry name" value="CheY-like_superfamily"/>
</dbReference>
<keyword evidence="7" id="KW-0812">Transmembrane</keyword>
<dbReference type="Pfam" id="PF02518">
    <property type="entry name" value="HATPase_c"/>
    <property type="match status" value="1"/>
</dbReference>
<dbReference type="SMART" id="SM00086">
    <property type="entry name" value="PAC"/>
    <property type="match status" value="1"/>
</dbReference>
<dbReference type="Gene3D" id="3.30.450.20">
    <property type="entry name" value="PAS domain"/>
    <property type="match status" value="1"/>
</dbReference>
<dbReference type="InterPro" id="IPR036097">
    <property type="entry name" value="HisK_dim/P_sf"/>
</dbReference>
<dbReference type="SUPFAM" id="SSF47384">
    <property type="entry name" value="Homodimeric domain of signal transducing histidine kinase"/>
    <property type="match status" value="1"/>
</dbReference>
<feature type="transmembrane region" description="Helical" evidence="7">
    <location>
        <begin position="199"/>
        <end position="217"/>
    </location>
</feature>
<evidence type="ECO:0000259" key="8">
    <source>
        <dbReference type="PROSITE" id="PS50109"/>
    </source>
</evidence>
<dbReference type="InterPro" id="IPR001789">
    <property type="entry name" value="Sig_transdc_resp-reg_receiver"/>
</dbReference>
<gene>
    <name evidence="12" type="ORF">SCFA_750025</name>
</gene>
<dbReference type="SMART" id="SM00065">
    <property type="entry name" value="GAF"/>
    <property type="match status" value="1"/>
</dbReference>
<evidence type="ECO:0000256" key="1">
    <source>
        <dbReference type="ARBA" id="ARBA00022553"/>
    </source>
</evidence>
<dbReference type="InterPro" id="IPR004358">
    <property type="entry name" value="Sig_transdc_His_kin-like_C"/>
</dbReference>
<reference evidence="12" key="1">
    <citation type="submission" date="2019-03" db="EMBL/GenBank/DDBJ databases">
        <authorList>
            <person name="Hao L."/>
        </authorList>
    </citation>
    <scope>NUCLEOTIDE SEQUENCE</scope>
</reference>
<evidence type="ECO:0000256" key="6">
    <source>
        <dbReference type="ARBA" id="ARBA00023012"/>
    </source>
</evidence>
<dbReference type="Pfam" id="PF00072">
    <property type="entry name" value="Response_reg"/>
    <property type="match status" value="1"/>
</dbReference>
<keyword evidence="7" id="KW-1133">Transmembrane helix</keyword>